<keyword evidence="2" id="KW-0472">Membrane</keyword>
<evidence type="ECO:0000256" key="1">
    <source>
        <dbReference type="SAM" id="MobiDB-lite"/>
    </source>
</evidence>
<evidence type="ECO:0000256" key="2">
    <source>
        <dbReference type="SAM" id="Phobius"/>
    </source>
</evidence>
<feature type="transmembrane region" description="Helical" evidence="2">
    <location>
        <begin position="39"/>
        <end position="60"/>
    </location>
</feature>
<gene>
    <name evidence="3" type="ORF">J2R99_001996</name>
</gene>
<reference evidence="3 4" key="1">
    <citation type="submission" date="2023-07" db="EMBL/GenBank/DDBJ databases">
        <title>Genomic Encyclopedia of Type Strains, Phase IV (KMG-IV): sequencing the most valuable type-strain genomes for metagenomic binning, comparative biology and taxonomic classification.</title>
        <authorList>
            <person name="Goeker M."/>
        </authorList>
    </citation>
    <scope>NUCLEOTIDE SEQUENCE [LARGE SCALE GENOMIC DNA]</scope>
    <source>
        <strain evidence="3 4">DSM 11549</strain>
    </source>
</reference>
<dbReference type="EMBL" id="JAUSUK010000002">
    <property type="protein sequence ID" value="MDQ0326127.1"/>
    <property type="molecule type" value="Genomic_DNA"/>
</dbReference>
<keyword evidence="2" id="KW-0812">Transmembrane</keyword>
<protein>
    <submittedName>
        <fullName evidence="3">Uncharacterized protein</fullName>
    </submittedName>
</protein>
<evidence type="ECO:0000313" key="4">
    <source>
        <dbReference type="Proteomes" id="UP001230253"/>
    </source>
</evidence>
<dbReference type="RefSeq" id="WP_307154337.1">
    <property type="nucleotide sequence ID" value="NZ_JAUSUK010000002.1"/>
</dbReference>
<organism evidence="3 4">
    <name type="scientific">Rhodopseudomonas julia</name>
    <dbReference type="NCBI Taxonomy" id="200617"/>
    <lineage>
        <taxon>Bacteria</taxon>
        <taxon>Pseudomonadati</taxon>
        <taxon>Pseudomonadota</taxon>
        <taxon>Alphaproteobacteria</taxon>
        <taxon>Hyphomicrobiales</taxon>
        <taxon>Nitrobacteraceae</taxon>
        <taxon>Rhodopseudomonas</taxon>
    </lineage>
</organism>
<accession>A0ABU0C6H1</accession>
<evidence type="ECO:0000313" key="3">
    <source>
        <dbReference type="EMBL" id="MDQ0326127.1"/>
    </source>
</evidence>
<comment type="caution">
    <text evidence="3">The sequence shown here is derived from an EMBL/GenBank/DDBJ whole genome shotgun (WGS) entry which is preliminary data.</text>
</comment>
<keyword evidence="4" id="KW-1185">Reference proteome</keyword>
<name>A0ABU0C6H1_9BRAD</name>
<feature type="compositionally biased region" description="Basic and acidic residues" evidence="1">
    <location>
        <begin position="1"/>
        <end position="12"/>
    </location>
</feature>
<feature type="region of interest" description="Disordered" evidence="1">
    <location>
        <begin position="1"/>
        <end position="25"/>
    </location>
</feature>
<proteinExistence type="predicted"/>
<keyword evidence="2" id="KW-1133">Transmembrane helix</keyword>
<sequence>MTPHASAKERPGKLPPVGDDDEKPLDPAAERVRRRLVRLLIVSFGTMVLGFVAVFGAIVYKLGLFGSPPGTGPSIAEVRLPVGSTVTSAALDGDNILLRISEATRGDGQEGRGEELLVLDAASGEILHRVKLLPGD</sequence>
<dbReference type="Proteomes" id="UP001230253">
    <property type="component" value="Unassembled WGS sequence"/>
</dbReference>